<dbReference type="InterPro" id="IPR032675">
    <property type="entry name" value="LRR_dom_sf"/>
</dbReference>
<keyword evidence="2" id="KW-0677">Repeat</keyword>
<dbReference type="PANTHER" id="PTHR24359">
    <property type="entry name" value="SERINE/THREONINE-PROTEIN KINASE SBK1"/>
    <property type="match status" value="1"/>
</dbReference>
<feature type="compositionally biased region" description="Low complexity" evidence="3">
    <location>
        <begin position="471"/>
        <end position="480"/>
    </location>
</feature>
<evidence type="ECO:0000256" key="2">
    <source>
        <dbReference type="ARBA" id="ARBA00022737"/>
    </source>
</evidence>
<comment type="caution">
    <text evidence="5">The sequence shown here is derived from an EMBL/GenBank/DDBJ whole genome shotgun (WGS) entry which is preliminary data.</text>
</comment>
<feature type="compositionally biased region" description="Basic and acidic residues" evidence="3">
    <location>
        <begin position="501"/>
        <end position="511"/>
    </location>
</feature>
<dbReference type="SUPFAM" id="SSF52058">
    <property type="entry name" value="L domain-like"/>
    <property type="match status" value="1"/>
</dbReference>
<dbReference type="InterPro" id="IPR003591">
    <property type="entry name" value="Leu-rich_rpt_typical-subtyp"/>
</dbReference>
<dbReference type="EMBL" id="JBAMMX010000026">
    <property type="protein sequence ID" value="KAK6913995.1"/>
    <property type="molecule type" value="Genomic_DNA"/>
</dbReference>
<dbReference type="AlphaFoldDB" id="A0AAN8YVJ3"/>
<feature type="compositionally biased region" description="Polar residues" evidence="3">
    <location>
        <begin position="489"/>
        <end position="498"/>
    </location>
</feature>
<dbReference type="Proteomes" id="UP001370490">
    <property type="component" value="Unassembled WGS sequence"/>
</dbReference>
<feature type="compositionally biased region" description="Basic and acidic residues" evidence="3">
    <location>
        <begin position="8"/>
        <end position="21"/>
    </location>
</feature>
<evidence type="ECO:0000256" key="1">
    <source>
        <dbReference type="ARBA" id="ARBA00022614"/>
    </source>
</evidence>
<evidence type="ECO:0000259" key="4">
    <source>
        <dbReference type="Pfam" id="PF14381"/>
    </source>
</evidence>
<dbReference type="Gene3D" id="3.80.10.10">
    <property type="entry name" value="Ribonuclease Inhibitor"/>
    <property type="match status" value="1"/>
</dbReference>
<dbReference type="SMART" id="SM00365">
    <property type="entry name" value="LRR_SD22"/>
    <property type="match status" value="2"/>
</dbReference>
<dbReference type="GO" id="GO:0004674">
    <property type="term" value="F:protein serine/threonine kinase activity"/>
    <property type="evidence" value="ECO:0007669"/>
    <property type="project" value="TreeGrafter"/>
</dbReference>
<sequence length="859" mass="95983">MQTTNGKTGKDFTTEDSKEQAQTKTLTLDNHMKKNNKLADDIVIPVNDDDGVCDISGKNFDFSVTENSSDEAESSIQGLYLYKNAFNFLPKSLGNLRKLKTLKFFLNEINLFSPEFLNLVELECLQVKISSPGLKGLPLHKLKDLKELELSKVPSRPSSFPLLNEISGLKRLTKLSVCHFSIRPLRWTLLQLGNTRQENLMLQEISCLNNLEYLDLSFNKIKNLPVEICCLKALISLKVANNKLEELPLGLSFLQRLGYLDLSSNRLTSWGPLELGSMHNLRHLNLQYNKFHSCCQIPSWIFCNLEGNGKDMSNDDSVEMDVLEAAVGETSGHLCHNDALSTSSSILSGSSSRRFAARNLGKGEKPHYYLQQRARQVWLNISRKWKVEDHTEIPSAKAADKYKACEQEVPFSKSLAESASKTVGLGDDVKQINSGEAECENSINSLENDNCSCVVDDSAAIKEAEKEFNEESSVTSSSDGVSEKDEFSSTEISKCTSSTKRHSDSDLDNPKPSKFRKPIDHSTSLSSKYGILSFCSSEDHLPDGFYDAGRDFPFMSLQSYEEVLHLDSREVILLDRERDEELDAIALSAQALFFQFKWSKSSVEAEKGVSVDNLQIASLLAFFVSNYFEGGDRSASIERARKSVSSSNYCKPFVCNIKASSSSVKFGVCRHRALLMKIFSAHAWNVVSVKTGDSWIHMIVDACRPHDIREETYPKYFFRRRADGIPVVKLCDFDRAVPLRSSSHTCCIAHSGIPSADTCVGTPQWDGSRGLPEPDINNLLQMGKRPPLTEELEALLIQEPTMAQSGSGLDRADAKTETMTYLVDLFRQCTVENPTERPTAKRLYEQLLARTCSSTSTRS</sequence>
<dbReference type="InterPro" id="IPR001611">
    <property type="entry name" value="Leu-rich_rpt"/>
</dbReference>
<dbReference type="Pfam" id="PF14381">
    <property type="entry name" value="EDR1_CTR1_ARMC3_pept"/>
    <property type="match status" value="1"/>
</dbReference>
<name>A0AAN8YVJ3_9MAGN</name>
<accession>A0AAN8YVJ3</accession>
<proteinExistence type="predicted"/>
<evidence type="ECO:0000313" key="5">
    <source>
        <dbReference type="EMBL" id="KAK6913995.1"/>
    </source>
</evidence>
<organism evidence="5 6">
    <name type="scientific">Dillenia turbinata</name>
    <dbReference type="NCBI Taxonomy" id="194707"/>
    <lineage>
        <taxon>Eukaryota</taxon>
        <taxon>Viridiplantae</taxon>
        <taxon>Streptophyta</taxon>
        <taxon>Embryophyta</taxon>
        <taxon>Tracheophyta</taxon>
        <taxon>Spermatophyta</taxon>
        <taxon>Magnoliopsida</taxon>
        <taxon>eudicotyledons</taxon>
        <taxon>Gunneridae</taxon>
        <taxon>Pentapetalae</taxon>
        <taxon>Dilleniales</taxon>
        <taxon>Dilleniaceae</taxon>
        <taxon>Dillenia</taxon>
    </lineage>
</organism>
<gene>
    <name evidence="5" type="ORF">RJ641_021316</name>
</gene>
<reference evidence="5 6" key="1">
    <citation type="submission" date="2023-12" db="EMBL/GenBank/DDBJ databases">
        <title>A high-quality genome assembly for Dillenia turbinata (Dilleniales).</title>
        <authorList>
            <person name="Chanderbali A."/>
        </authorList>
    </citation>
    <scope>NUCLEOTIDE SEQUENCE [LARGE SCALE GENOMIC DNA]</scope>
    <source>
        <strain evidence="5">LSX21</strain>
        <tissue evidence="5">Leaf</tissue>
    </source>
</reference>
<dbReference type="Pfam" id="PF13855">
    <property type="entry name" value="LRR_8"/>
    <property type="match status" value="1"/>
</dbReference>
<feature type="region of interest" description="Disordered" evidence="3">
    <location>
        <begin position="1"/>
        <end position="22"/>
    </location>
</feature>
<evidence type="ECO:0000313" key="6">
    <source>
        <dbReference type="Proteomes" id="UP001370490"/>
    </source>
</evidence>
<protein>
    <recommendedName>
        <fullName evidence="4">EDR1/CTR1/ARMC3-like peptidase-like domain-containing protein</fullName>
    </recommendedName>
</protein>
<dbReference type="PROSITE" id="PS51450">
    <property type="entry name" value="LRR"/>
    <property type="match status" value="2"/>
</dbReference>
<dbReference type="PANTHER" id="PTHR24359:SF1">
    <property type="entry name" value="INHIBITOR OF NUCLEAR FACTOR KAPPA-B KINASE EPSILON SUBUNIT HOMOLOG 1-RELATED"/>
    <property type="match status" value="1"/>
</dbReference>
<keyword evidence="1" id="KW-0433">Leucine-rich repeat</keyword>
<dbReference type="InterPro" id="IPR055164">
    <property type="entry name" value="EDR1/CTR1/ARMC3-like_pept-like"/>
</dbReference>
<keyword evidence="6" id="KW-1185">Reference proteome</keyword>
<feature type="region of interest" description="Disordered" evidence="3">
    <location>
        <begin position="465"/>
        <end position="520"/>
    </location>
</feature>
<dbReference type="SMART" id="SM00369">
    <property type="entry name" value="LRR_TYP"/>
    <property type="match status" value="4"/>
</dbReference>
<evidence type="ECO:0000256" key="3">
    <source>
        <dbReference type="SAM" id="MobiDB-lite"/>
    </source>
</evidence>
<feature type="domain" description="EDR1/CTR1/ARMC3-like peptidase-like" evidence="4">
    <location>
        <begin position="523"/>
        <end position="680"/>
    </location>
</feature>